<proteinExistence type="predicted"/>
<evidence type="ECO:0000313" key="3">
    <source>
        <dbReference type="Proteomes" id="UP001565369"/>
    </source>
</evidence>
<gene>
    <name evidence="2" type="ORF">ABIG07_004642</name>
</gene>
<organism evidence="2 3">
    <name type="scientific">Bradyrhizobium ottawaense</name>
    <dbReference type="NCBI Taxonomy" id="931866"/>
    <lineage>
        <taxon>Bacteria</taxon>
        <taxon>Pseudomonadati</taxon>
        <taxon>Pseudomonadota</taxon>
        <taxon>Alphaproteobacteria</taxon>
        <taxon>Hyphomicrobiales</taxon>
        <taxon>Nitrobacteraceae</taxon>
        <taxon>Bradyrhizobium</taxon>
    </lineage>
</organism>
<dbReference type="EMBL" id="JBGBZJ010000003">
    <property type="protein sequence ID" value="MEY9455694.1"/>
    <property type="molecule type" value="Genomic_DNA"/>
</dbReference>
<name>A0ABV4FVQ7_9BRAD</name>
<evidence type="ECO:0000313" key="2">
    <source>
        <dbReference type="EMBL" id="MEY9455694.1"/>
    </source>
</evidence>
<protein>
    <submittedName>
        <fullName evidence="2">Uncharacterized protein</fullName>
    </submittedName>
</protein>
<keyword evidence="3" id="KW-1185">Reference proteome</keyword>
<comment type="caution">
    <text evidence="2">The sequence shown here is derived from an EMBL/GenBank/DDBJ whole genome shotgun (WGS) entry which is preliminary data.</text>
</comment>
<dbReference type="Proteomes" id="UP001565369">
    <property type="component" value="Unassembled WGS sequence"/>
</dbReference>
<accession>A0ABV4FVQ7</accession>
<sequence>MVRLLKRSTSRLTKGVSLLHRLIAKQSPVLLMLQSPSGQPWPLGAGGDSAGPRRSDGWR</sequence>
<feature type="region of interest" description="Disordered" evidence="1">
    <location>
        <begin position="35"/>
        <end position="59"/>
    </location>
</feature>
<reference evidence="2 3" key="1">
    <citation type="submission" date="2024-07" db="EMBL/GenBank/DDBJ databases">
        <title>Genomic Encyclopedia of Type Strains, Phase V (KMG-V): Genome sequencing to study the core and pangenomes of soil and plant-associated prokaryotes.</title>
        <authorList>
            <person name="Whitman W."/>
        </authorList>
    </citation>
    <scope>NUCLEOTIDE SEQUENCE [LARGE SCALE GENOMIC DNA]</scope>
    <source>
        <strain evidence="2 3">USDA 152</strain>
    </source>
</reference>
<evidence type="ECO:0000256" key="1">
    <source>
        <dbReference type="SAM" id="MobiDB-lite"/>
    </source>
</evidence>